<evidence type="ECO:0000313" key="2">
    <source>
        <dbReference type="Proteomes" id="UP000683925"/>
    </source>
</evidence>
<evidence type="ECO:0000313" key="1">
    <source>
        <dbReference type="EMBL" id="CAD8177576.1"/>
    </source>
</evidence>
<sequence length="109" mass="13089">MPNTAYNMNKIIQGDYQKHQIQHLTQITIQIQIINKTIDFFIHSVYDEDDLNYREHFNNLKLFYSIVHQNPNKKIQKITQYLISQIIINDLFPTDDQLFQLLMILLPLI</sequence>
<dbReference type="Proteomes" id="UP000683925">
    <property type="component" value="Unassembled WGS sequence"/>
</dbReference>
<comment type="caution">
    <text evidence="1">The sequence shown here is derived from an EMBL/GenBank/DDBJ whole genome shotgun (WGS) entry which is preliminary data.</text>
</comment>
<reference evidence="1" key="1">
    <citation type="submission" date="2021-01" db="EMBL/GenBank/DDBJ databases">
        <authorList>
            <consortium name="Genoscope - CEA"/>
            <person name="William W."/>
        </authorList>
    </citation>
    <scope>NUCLEOTIDE SEQUENCE</scope>
</reference>
<keyword evidence="2" id="KW-1185">Reference proteome</keyword>
<proteinExistence type="predicted"/>
<protein>
    <submittedName>
        <fullName evidence="1">Uncharacterized protein</fullName>
    </submittedName>
</protein>
<organism evidence="1 2">
    <name type="scientific">Paramecium octaurelia</name>
    <dbReference type="NCBI Taxonomy" id="43137"/>
    <lineage>
        <taxon>Eukaryota</taxon>
        <taxon>Sar</taxon>
        <taxon>Alveolata</taxon>
        <taxon>Ciliophora</taxon>
        <taxon>Intramacronucleata</taxon>
        <taxon>Oligohymenophorea</taxon>
        <taxon>Peniculida</taxon>
        <taxon>Parameciidae</taxon>
        <taxon>Paramecium</taxon>
    </lineage>
</organism>
<dbReference type="EMBL" id="CAJJDP010000068">
    <property type="protein sequence ID" value="CAD8177576.1"/>
    <property type="molecule type" value="Genomic_DNA"/>
</dbReference>
<dbReference type="AlphaFoldDB" id="A0A8S1VSR8"/>
<accession>A0A8S1VSR8</accession>
<gene>
    <name evidence="1" type="ORF">POCTA_138.1.T0690100</name>
</gene>
<name>A0A8S1VSR8_PAROT</name>